<feature type="domain" description="NADH:quinone oxidoreductase/Mrp antiporter transmembrane" evidence="6">
    <location>
        <begin position="150"/>
        <end position="451"/>
    </location>
</feature>
<dbReference type="HAMAP" id="MF_00445">
    <property type="entry name" value="NDH1_NuoN_1"/>
    <property type="match status" value="1"/>
</dbReference>
<keyword evidence="3 5" id="KW-1133">Transmembrane helix</keyword>
<feature type="transmembrane region" description="Helical" evidence="5">
    <location>
        <begin position="6"/>
        <end position="28"/>
    </location>
</feature>
<feature type="transmembrane region" description="Helical" evidence="5">
    <location>
        <begin position="333"/>
        <end position="352"/>
    </location>
</feature>
<name>A0AAP2Z5G5_9EURY</name>
<feature type="transmembrane region" description="Helical" evidence="5">
    <location>
        <begin position="156"/>
        <end position="175"/>
    </location>
</feature>
<comment type="caution">
    <text evidence="7">The sequence shown here is derived from an EMBL/GenBank/DDBJ whole genome shotgun (WGS) entry which is preliminary data.</text>
</comment>
<dbReference type="GO" id="GO:0016020">
    <property type="term" value="C:membrane"/>
    <property type="evidence" value="ECO:0007669"/>
    <property type="project" value="UniProtKB-SubCell"/>
</dbReference>
<evidence type="ECO:0000256" key="4">
    <source>
        <dbReference type="ARBA" id="ARBA00023136"/>
    </source>
</evidence>
<keyword evidence="2 5" id="KW-0812">Transmembrane</keyword>
<evidence type="ECO:0000256" key="2">
    <source>
        <dbReference type="ARBA" id="ARBA00022692"/>
    </source>
</evidence>
<feature type="transmembrane region" description="Helical" evidence="5">
    <location>
        <begin position="400"/>
        <end position="421"/>
    </location>
</feature>
<feature type="transmembrane region" description="Helical" evidence="5">
    <location>
        <begin position="266"/>
        <end position="285"/>
    </location>
</feature>
<dbReference type="EMBL" id="JAOPJZ010000001">
    <property type="protein sequence ID" value="MCU4750465.1"/>
    <property type="molecule type" value="Genomic_DNA"/>
</dbReference>
<comment type="subcellular location">
    <subcellularLocation>
        <location evidence="1">Membrane</location>
        <topology evidence="1">Multi-pass membrane protein</topology>
    </subcellularLocation>
</comment>
<feature type="transmembrane region" description="Helical" evidence="5">
    <location>
        <begin position="228"/>
        <end position="246"/>
    </location>
</feature>
<feature type="transmembrane region" description="Helical" evidence="5">
    <location>
        <begin position="364"/>
        <end position="388"/>
    </location>
</feature>
<dbReference type="GO" id="GO:0008137">
    <property type="term" value="F:NADH dehydrogenase (ubiquinone) activity"/>
    <property type="evidence" value="ECO:0007669"/>
    <property type="project" value="InterPro"/>
</dbReference>
<sequence length="527" mass="54660">MDAFTLPEWAALAPPLLLALTALVLFAYDSINPRSTNRPVLAGVAVVGALASLVTAVWFTLAGTGADGPDAGYDLWFVVGDSVTGTGAIDLFGGQLVVDQMALFFMIVVAVVTALVAVASYDYMAGHAYQAEYYSLLLLAATGMSTMAAANSLVTIFIALELASLPSYALVAILKDNRGSVEAGLKYFLIGALSSAIFVYGISLVYGATGHLQLEAIAEMIATGEADAYSGLLGLGIVMLIGGFAFKTASVPFHFWAPEAYEGAPAPIAAFLSSASKAAGFVILFRVFTTAFPLETTTAVIGLDWTIAFIILAIVTMTVGNFAAATQQNVKRMLAYSSVGHAGYALIGLAALTVDGGELVLGAAMMHLLVYGFMNTGAFLFVGLAEYWGVGRTFDAYNGLAARAPVACAALAVFMFSLAGIPPFGGFWSKYFLFTGALEAASANSALLLVAAALVVNSALSLYYYSRLVKAVWINDADPSLDRDFGGTPTGLYAAILFAAVMTVVLLPAFGPVADLAIDAASAVLVS</sequence>
<proteinExistence type="inferred from homology"/>
<gene>
    <name evidence="7" type="ORF">OB919_00470</name>
</gene>
<protein>
    <submittedName>
        <fullName evidence="7">NADH-quinone oxidoreductase subunit N</fullName>
    </submittedName>
</protein>
<evidence type="ECO:0000256" key="3">
    <source>
        <dbReference type="ARBA" id="ARBA00022989"/>
    </source>
</evidence>
<feature type="transmembrane region" description="Helical" evidence="5">
    <location>
        <begin position="491"/>
        <end position="510"/>
    </location>
</feature>
<feature type="transmembrane region" description="Helical" evidence="5">
    <location>
        <begin position="187"/>
        <end position="208"/>
    </location>
</feature>
<feature type="transmembrane region" description="Helical" evidence="5">
    <location>
        <begin position="101"/>
        <end position="121"/>
    </location>
</feature>
<dbReference type="AlphaFoldDB" id="A0AAP2Z5G5"/>
<dbReference type="GO" id="GO:0042773">
    <property type="term" value="P:ATP synthesis coupled electron transport"/>
    <property type="evidence" value="ECO:0007669"/>
    <property type="project" value="InterPro"/>
</dbReference>
<evidence type="ECO:0000256" key="1">
    <source>
        <dbReference type="ARBA" id="ARBA00004141"/>
    </source>
</evidence>
<dbReference type="Proteomes" id="UP001321047">
    <property type="component" value="Unassembled WGS sequence"/>
</dbReference>
<dbReference type="InterPro" id="IPR010096">
    <property type="entry name" value="NADH-Q_OxRdtase_suN/2"/>
</dbReference>
<feature type="transmembrane region" description="Helical" evidence="5">
    <location>
        <begin position="441"/>
        <end position="465"/>
    </location>
</feature>
<evidence type="ECO:0000256" key="5">
    <source>
        <dbReference type="SAM" id="Phobius"/>
    </source>
</evidence>
<evidence type="ECO:0000313" key="8">
    <source>
        <dbReference type="Proteomes" id="UP001321047"/>
    </source>
</evidence>
<dbReference type="PRINTS" id="PR01434">
    <property type="entry name" value="NADHDHGNASE5"/>
</dbReference>
<dbReference type="InterPro" id="IPR001750">
    <property type="entry name" value="ND/Mrp_TM"/>
</dbReference>
<evidence type="ECO:0000313" key="7">
    <source>
        <dbReference type="EMBL" id="MCU4750465.1"/>
    </source>
</evidence>
<keyword evidence="4 5" id="KW-0472">Membrane</keyword>
<dbReference type="NCBIfam" id="TIGR01770">
    <property type="entry name" value="NDH_I_N"/>
    <property type="match status" value="1"/>
</dbReference>
<dbReference type="PANTHER" id="PTHR22773">
    <property type="entry name" value="NADH DEHYDROGENASE"/>
    <property type="match status" value="1"/>
</dbReference>
<reference evidence="7 8" key="1">
    <citation type="submission" date="2022-09" db="EMBL/GenBank/DDBJ databases">
        <title>Enrichment on poylsaccharides allowed isolation of novel metabolic and taxonomic groups of Haloarchaea.</title>
        <authorList>
            <person name="Sorokin D.Y."/>
            <person name="Elcheninov A.G."/>
            <person name="Khizhniak T.V."/>
            <person name="Kolganova T.V."/>
            <person name="Kublanov I.V."/>
        </authorList>
    </citation>
    <scope>NUCLEOTIDE SEQUENCE [LARGE SCALE GENOMIC DNA]</scope>
    <source>
        <strain evidence="7 8">AArc-curdl1</strain>
    </source>
</reference>
<feature type="transmembrane region" description="Helical" evidence="5">
    <location>
        <begin position="40"/>
        <end position="61"/>
    </location>
</feature>
<feature type="transmembrane region" description="Helical" evidence="5">
    <location>
        <begin position="305"/>
        <end position="326"/>
    </location>
</feature>
<keyword evidence="8" id="KW-1185">Reference proteome</keyword>
<organism evidence="7 8">
    <name type="scientific">Natronosalvus hydrolyticus</name>
    <dbReference type="NCBI Taxonomy" id="2979988"/>
    <lineage>
        <taxon>Archaea</taxon>
        <taxon>Methanobacteriati</taxon>
        <taxon>Methanobacteriota</taxon>
        <taxon>Stenosarchaea group</taxon>
        <taxon>Halobacteria</taxon>
        <taxon>Halobacteriales</taxon>
        <taxon>Natrialbaceae</taxon>
        <taxon>Natronosalvus</taxon>
    </lineage>
</organism>
<dbReference type="Pfam" id="PF00361">
    <property type="entry name" value="Proton_antipo_M"/>
    <property type="match status" value="1"/>
</dbReference>
<evidence type="ECO:0000259" key="6">
    <source>
        <dbReference type="Pfam" id="PF00361"/>
    </source>
</evidence>
<accession>A0AAP2Z5G5</accession>